<keyword evidence="4" id="KW-0963">Cytoplasm</keyword>
<dbReference type="OrthoDB" id="284473at2759"/>
<dbReference type="InterPro" id="IPR032979">
    <property type="entry name" value="ENGase"/>
</dbReference>
<evidence type="ECO:0000256" key="2">
    <source>
        <dbReference type="ARBA" id="ARBA00007849"/>
    </source>
</evidence>
<reference evidence="12 13" key="1">
    <citation type="journal article" date="2010" name="Nature">
        <title>Genome sequencing and analysis of the model grass Brachypodium distachyon.</title>
        <authorList>
            <consortium name="International Brachypodium Initiative"/>
        </authorList>
    </citation>
    <scope>NUCLEOTIDE SEQUENCE [LARGE SCALE GENOMIC DNA]</scope>
    <source>
        <strain evidence="12 13">Bd21</strain>
    </source>
</reference>
<gene>
    <name evidence="13" type="primary">LOC100830365</name>
    <name evidence="12" type="ORF">BRADI_1g14127v3</name>
</gene>
<evidence type="ECO:0000313" key="13">
    <source>
        <dbReference type="EnsemblPlants" id="KQK14064"/>
    </source>
</evidence>
<dbReference type="InterPro" id="IPR057882">
    <property type="entry name" value="ENGase_C"/>
</dbReference>
<keyword evidence="14" id="KW-1185">Reference proteome</keyword>
<dbReference type="GeneID" id="100830365"/>
<dbReference type="ExpressionAtlas" id="I1GQ50">
    <property type="expression patterns" value="baseline and differential"/>
</dbReference>
<dbReference type="CDD" id="cd06547">
    <property type="entry name" value="GH85_ENGase"/>
    <property type="match status" value="1"/>
</dbReference>
<dbReference type="EnsemblPlants" id="KQK14064">
    <property type="protein sequence ID" value="KQK14064"/>
    <property type="gene ID" value="BRADI_1g14127v3"/>
</dbReference>
<protein>
    <recommendedName>
        <fullName evidence="3">mannosyl-glycoprotein endo-beta-N-acetylglucosaminidase</fullName>
        <ecNumber evidence="3">3.2.1.96</ecNumber>
    </recommendedName>
</protein>
<dbReference type="EC" id="3.2.1.96" evidence="3"/>
<dbReference type="PANTHER" id="PTHR13246:SF1">
    <property type="entry name" value="CYTOSOLIC ENDO-BETA-N-ACETYLGLUCOSAMINIDASE"/>
    <property type="match status" value="1"/>
</dbReference>
<dbReference type="GO" id="GO:0033925">
    <property type="term" value="F:mannosyl-glycoprotein endo-beta-N-acetylglucosaminidase activity"/>
    <property type="evidence" value="ECO:0000318"/>
    <property type="project" value="GO_Central"/>
</dbReference>
<evidence type="ECO:0000313" key="12">
    <source>
        <dbReference type="EMBL" id="KQK14064.1"/>
    </source>
</evidence>
<reference evidence="13" key="3">
    <citation type="submission" date="2018-08" db="UniProtKB">
        <authorList>
            <consortium name="EnsemblPlants"/>
        </authorList>
    </citation>
    <scope>IDENTIFICATION</scope>
    <source>
        <strain evidence="13">cv. Bd21</strain>
    </source>
</reference>
<name>I1GQ50_BRADI</name>
<reference evidence="12" key="2">
    <citation type="submission" date="2017-06" db="EMBL/GenBank/DDBJ databases">
        <title>WGS assembly of Brachypodium distachyon.</title>
        <authorList>
            <consortium name="The International Brachypodium Initiative"/>
            <person name="Lucas S."/>
            <person name="Harmon-Smith M."/>
            <person name="Lail K."/>
            <person name="Tice H."/>
            <person name="Grimwood J."/>
            <person name="Bruce D."/>
            <person name="Barry K."/>
            <person name="Shu S."/>
            <person name="Lindquist E."/>
            <person name="Wang M."/>
            <person name="Pitluck S."/>
            <person name="Vogel J.P."/>
            <person name="Garvin D.F."/>
            <person name="Mockler T.C."/>
            <person name="Schmutz J."/>
            <person name="Rokhsar D."/>
            <person name="Bevan M.W."/>
        </authorList>
    </citation>
    <scope>NUCLEOTIDE SEQUENCE</scope>
    <source>
        <strain evidence="12">Bd21</strain>
    </source>
</reference>
<evidence type="ECO:0000256" key="9">
    <source>
        <dbReference type="SAM" id="MobiDB-lite"/>
    </source>
</evidence>
<evidence type="ECO:0000313" key="14">
    <source>
        <dbReference type="Proteomes" id="UP000008810"/>
    </source>
</evidence>
<dbReference type="InterPro" id="IPR005201">
    <property type="entry name" value="TIM_ENGase"/>
</dbReference>
<evidence type="ECO:0000256" key="4">
    <source>
        <dbReference type="ARBA" id="ARBA00022490"/>
    </source>
</evidence>
<dbReference type="AlphaFoldDB" id="I1GQ50"/>
<dbReference type="Gramene" id="KQK14064">
    <property type="protein sequence ID" value="KQK14064"/>
    <property type="gene ID" value="BRADI_1g14127v3"/>
</dbReference>
<dbReference type="FunCoup" id="I1GQ50">
    <property type="interactions" value="301"/>
</dbReference>
<dbReference type="Proteomes" id="UP000008810">
    <property type="component" value="Chromosome 1"/>
</dbReference>
<evidence type="ECO:0000256" key="8">
    <source>
        <dbReference type="ARBA" id="ARBA00060018"/>
    </source>
</evidence>
<dbReference type="eggNOG" id="KOG2331">
    <property type="taxonomic scope" value="Eukaryota"/>
</dbReference>
<feature type="region of interest" description="Disordered" evidence="9">
    <location>
        <begin position="18"/>
        <end position="44"/>
    </location>
</feature>
<dbReference type="GO" id="GO:0005829">
    <property type="term" value="C:cytosol"/>
    <property type="evidence" value="ECO:0007669"/>
    <property type="project" value="UniProtKB-SubCell"/>
</dbReference>
<dbReference type="GO" id="GO:0006491">
    <property type="term" value="P:N-glycan processing"/>
    <property type="evidence" value="ECO:0000318"/>
    <property type="project" value="GO_Central"/>
</dbReference>
<organism evidence="12">
    <name type="scientific">Brachypodium distachyon</name>
    <name type="common">Purple false brome</name>
    <name type="synonym">Trachynia distachya</name>
    <dbReference type="NCBI Taxonomy" id="15368"/>
    <lineage>
        <taxon>Eukaryota</taxon>
        <taxon>Viridiplantae</taxon>
        <taxon>Streptophyta</taxon>
        <taxon>Embryophyta</taxon>
        <taxon>Tracheophyta</taxon>
        <taxon>Spermatophyta</taxon>
        <taxon>Magnoliopsida</taxon>
        <taxon>Liliopsida</taxon>
        <taxon>Poales</taxon>
        <taxon>Poaceae</taxon>
        <taxon>BOP clade</taxon>
        <taxon>Pooideae</taxon>
        <taxon>Stipodae</taxon>
        <taxon>Brachypodieae</taxon>
        <taxon>Brachypodium</taxon>
    </lineage>
</organism>
<feature type="domain" description="Cytosolic endo-beta-N-acetylglucosaminidase TIM barrel" evidence="10">
    <location>
        <begin position="104"/>
        <end position="379"/>
    </location>
</feature>
<keyword evidence="5" id="KW-0378">Hydrolase</keyword>
<accession>I1GQ50</accession>
<dbReference type="KEGG" id="bdi:100830365"/>
<dbReference type="HOGENOM" id="CLU_015297_1_0_1"/>
<dbReference type="FunFam" id="3.20.20.80:FF:000043">
    <property type="entry name" value="cytosolic endo-beta-N-acetylglucosaminidase"/>
    <property type="match status" value="1"/>
</dbReference>
<evidence type="ECO:0000259" key="11">
    <source>
        <dbReference type="Pfam" id="PF25529"/>
    </source>
</evidence>
<dbReference type="OMA" id="WGVLQSY"/>
<feature type="domain" description="Cytosolic endo-beta-N-acetylglucosaminidase C-terminal" evidence="11">
    <location>
        <begin position="592"/>
        <end position="702"/>
    </location>
</feature>
<comment type="subcellular location">
    <subcellularLocation>
        <location evidence="1">Cytoplasm</location>
        <location evidence="1">Cytosol</location>
    </subcellularLocation>
</comment>
<dbReference type="RefSeq" id="XP_003559653.1">
    <property type="nucleotide sequence ID" value="XM_003559605.4"/>
</dbReference>
<evidence type="ECO:0000256" key="3">
    <source>
        <dbReference type="ARBA" id="ARBA00012566"/>
    </source>
</evidence>
<dbReference type="EMBL" id="CM000880">
    <property type="protein sequence ID" value="KQK14064.1"/>
    <property type="molecule type" value="Genomic_DNA"/>
</dbReference>
<evidence type="ECO:0000256" key="5">
    <source>
        <dbReference type="ARBA" id="ARBA00022801"/>
    </source>
</evidence>
<comment type="catalytic activity">
    <reaction evidence="7">
        <text>an N(4)-(oligosaccharide-(1-&gt;3)-[oligosaccharide-(1-&gt;6)]-beta-D-Man-(1-&gt;4)-beta-D-GlcNAc-(1-&gt;4)-alpha-D-GlcNAc)-L-asparaginyl-[protein] + H2O = an oligosaccharide-(1-&gt;3)-[oligosaccharide-(1-&gt;6)]-beta-D-Man-(1-&gt;4)-D-GlcNAc + N(4)-(N-acetyl-beta-D-glucosaminyl)-L-asparaginyl-[protein]</text>
        <dbReference type="Rhea" id="RHEA:73067"/>
        <dbReference type="Rhea" id="RHEA-COMP:12603"/>
        <dbReference type="Rhea" id="RHEA-COMP:18176"/>
        <dbReference type="ChEBI" id="CHEBI:15377"/>
        <dbReference type="ChEBI" id="CHEBI:132248"/>
        <dbReference type="ChEBI" id="CHEBI:192714"/>
        <dbReference type="ChEBI" id="CHEBI:192715"/>
        <dbReference type="EC" id="3.2.1.96"/>
    </reaction>
</comment>
<sequence>MPFTLRRFLRRLRTMISSSDNEGPVSEDDRRPWEPPFDASKPAPPISYPITELAALASRSYLSDASNFHLPFNRASTPLPSPGAPLPPRRRVLVCHDMQGGYRDDAAPQGGANPDAYALWHWHLMDIFVYFSHYLVTLPPPCWTNTAHLHGVKVLGTFIAEWDKGAEICREMFATQDSAQMYAERLQELAATLGFDGWLINIEVKLDIQFIDNLKEFVNHLTDRMHAAVPGSLVIWYDAVTVNGHLNWQNKLNEYNKPFFDLCDGLFVNYTWKENYPQDSAAVAGERKYDVYMGIDVFGRNSYGGGQWNTNVALDLLKKDDISTAIFAPGWIYETKQPPDFQSAQNRWWDLVEKSWGVLQSYPKRLPFYSDFDQGRGYQVSSEGLQVSRDPWNNISCQSFQPMLKYTGDEVHPPLITSINFKDGQYSGGGCVTVKGGLNQNTIFSEQLFEASISMEDGPLHLFYSVKADTNCVVGLSLDLSSRNKGNTSVLIAENIATFHRKKKNHIYSTYVQSVKARALDNQNWVLYQATVQSCASYTMTGINIVCTLGTSGNINPETEEDGSLEADANILSAYQASLGHISIQDIDETMPFPPLESWEIEGEHISWSNSNASKLVSLKISWKLKTSHPATFTKYNIYVEKLTTDSIAKASRSFMGVASVEAFYVSDLQVPDEVTILKFIVQACGCDGSNQELEECPKFFLVPVVA</sequence>
<dbReference type="Pfam" id="PF03644">
    <property type="entry name" value="Glyco_hydro_85"/>
    <property type="match status" value="1"/>
</dbReference>
<comment type="function">
    <text evidence="8">Endoglycosidase that releases N-glycans from glycoproteins by cleaving the beta-1,4-glycosidic bond in the N,N'-diacetylchitobiose core. Involved in the production of high-mannose type N-glycans during plant development and fruit maturation.</text>
</comment>
<dbReference type="Gene3D" id="2.60.120.260">
    <property type="entry name" value="Galactose-binding domain-like"/>
    <property type="match status" value="1"/>
</dbReference>
<dbReference type="Pfam" id="PF25529">
    <property type="entry name" value="Ig_ENGASE1_C"/>
    <property type="match status" value="1"/>
</dbReference>
<keyword evidence="6" id="KW-0326">Glycosidase</keyword>
<evidence type="ECO:0000256" key="1">
    <source>
        <dbReference type="ARBA" id="ARBA00004514"/>
    </source>
</evidence>
<proteinExistence type="inferred from homology"/>
<comment type="similarity">
    <text evidence="2">Belongs to the glycosyl hydrolase 85 family.</text>
</comment>
<dbReference type="PANTHER" id="PTHR13246">
    <property type="entry name" value="ENDO BETA N-ACETYLGLUCOSAMINIDASE"/>
    <property type="match status" value="1"/>
</dbReference>
<dbReference type="Gene3D" id="3.20.20.80">
    <property type="entry name" value="Glycosidases"/>
    <property type="match status" value="1"/>
</dbReference>
<evidence type="ECO:0000259" key="10">
    <source>
        <dbReference type="Pfam" id="PF03644"/>
    </source>
</evidence>
<evidence type="ECO:0000256" key="7">
    <source>
        <dbReference type="ARBA" id="ARBA00034414"/>
    </source>
</evidence>
<evidence type="ECO:0000256" key="6">
    <source>
        <dbReference type="ARBA" id="ARBA00023295"/>
    </source>
</evidence>
<dbReference type="STRING" id="15368.I1GQ50"/>